<protein>
    <recommendedName>
        <fullName evidence="4">Glycosyltransferase RgtA/B/C/D-like domain-containing protein</fullName>
    </recommendedName>
</protein>
<evidence type="ECO:0000256" key="1">
    <source>
        <dbReference type="SAM" id="Phobius"/>
    </source>
</evidence>
<evidence type="ECO:0000313" key="2">
    <source>
        <dbReference type="EMBL" id="RFU17377.1"/>
    </source>
</evidence>
<feature type="transmembrane region" description="Helical" evidence="1">
    <location>
        <begin position="197"/>
        <end position="214"/>
    </location>
</feature>
<keyword evidence="1" id="KW-0812">Transmembrane</keyword>
<reference evidence="2 3" key="1">
    <citation type="submission" date="2018-08" db="EMBL/GenBank/DDBJ databases">
        <title>Acidipila sp. 4G-K13, an acidobacterium isolated from forest soil.</title>
        <authorList>
            <person name="Gao Z.-H."/>
            <person name="Qiu L.-H."/>
        </authorList>
    </citation>
    <scope>NUCLEOTIDE SEQUENCE [LARGE SCALE GENOMIC DNA]</scope>
    <source>
        <strain evidence="2 3">4G-K13</strain>
    </source>
</reference>
<feature type="transmembrane region" description="Helical" evidence="1">
    <location>
        <begin position="167"/>
        <end position="191"/>
    </location>
</feature>
<dbReference type="Proteomes" id="UP000264702">
    <property type="component" value="Unassembled WGS sequence"/>
</dbReference>
<organism evidence="2 3">
    <name type="scientific">Paracidobacterium acidisoli</name>
    <dbReference type="NCBI Taxonomy" id="2303751"/>
    <lineage>
        <taxon>Bacteria</taxon>
        <taxon>Pseudomonadati</taxon>
        <taxon>Acidobacteriota</taxon>
        <taxon>Terriglobia</taxon>
        <taxon>Terriglobales</taxon>
        <taxon>Acidobacteriaceae</taxon>
        <taxon>Paracidobacterium</taxon>
    </lineage>
</organism>
<sequence length="559" mass="61952">MQDRWTRSLGVCLFALALAAQPLLAYFFHADTWDDSAITAAYAHTFAHTGVVEATPGSGIVEGYSTTLWMLVLAAVAKVTATPMALLGGAKVLSCLLNVLNIVLLRAVVRRWGRPDLADYAAGAFGLMELTVQESINGMEDPLMLFLLLAAVYCLRSRSVRGRSVFLLAGALFVLCRHEAFVLIAPLLLLVRPVRRAIVAAAVWFGVLGTATVIRRKYFGALLPNTIIAKRHFPYSMPTRHQELMRHLAPAETLARGLAMVLLVLIYVAVRNRRELWRLLKRMGQLSAPAWLRETFADDDVKVAGVLTTAGLLLDFGVGKNWGPPERELYSALPFLIYLLLRLTFRLAGTASLRRQACALLFVLLAYREVRNAQRLASPYAPLYMPMVTVHAIAGLVPPVEQIRTAAGLQDLTFAVPDVGGVMLFGDHLRVMDLGLLCDRTLAQKGYAIAPHYILDVRRPEVIELHSFWTDLTGLEAAPQFYREYVEMIIDQKRFFVRRDVFERFAAETATRSFQANGHPLTVDDVMASGKLSYPDYAAGDLAINRKFGTYAVFRGGVN</sequence>
<dbReference type="OrthoDB" id="8478053at2"/>
<name>A0A372IR05_9BACT</name>
<dbReference type="EMBL" id="QVQT01000002">
    <property type="protein sequence ID" value="RFU17377.1"/>
    <property type="molecule type" value="Genomic_DNA"/>
</dbReference>
<comment type="caution">
    <text evidence="2">The sequence shown here is derived from an EMBL/GenBank/DDBJ whole genome shotgun (WGS) entry which is preliminary data.</text>
</comment>
<gene>
    <name evidence="2" type="ORF">D0Y96_04230</name>
</gene>
<evidence type="ECO:0008006" key="4">
    <source>
        <dbReference type="Google" id="ProtNLM"/>
    </source>
</evidence>
<dbReference type="AlphaFoldDB" id="A0A372IR05"/>
<dbReference type="RefSeq" id="WP_117298125.1">
    <property type="nucleotide sequence ID" value="NZ_QVQT02000002.1"/>
</dbReference>
<proteinExistence type="predicted"/>
<evidence type="ECO:0000313" key="3">
    <source>
        <dbReference type="Proteomes" id="UP000264702"/>
    </source>
</evidence>
<keyword evidence="3" id="KW-1185">Reference proteome</keyword>
<feature type="transmembrane region" description="Helical" evidence="1">
    <location>
        <begin position="92"/>
        <end position="109"/>
    </location>
</feature>
<keyword evidence="1" id="KW-1133">Transmembrane helix</keyword>
<keyword evidence="1" id="KW-0472">Membrane</keyword>
<accession>A0A372IR05</accession>
<feature type="transmembrane region" description="Helical" evidence="1">
    <location>
        <begin position="253"/>
        <end position="270"/>
    </location>
</feature>